<feature type="chain" id="PRO_5047515932" evidence="8">
    <location>
        <begin position="38"/>
        <end position="404"/>
    </location>
</feature>
<feature type="domain" description="L,D-TPase catalytic" evidence="9">
    <location>
        <begin position="252"/>
        <end position="374"/>
    </location>
</feature>
<feature type="active site" description="Proton donor/acceptor" evidence="7">
    <location>
        <position position="332"/>
    </location>
</feature>
<evidence type="ECO:0000256" key="6">
    <source>
        <dbReference type="ARBA" id="ARBA00023316"/>
    </source>
</evidence>
<dbReference type="Pfam" id="PF17964">
    <property type="entry name" value="Big_10"/>
    <property type="match status" value="1"/>
</dbReference>
<accession>A0ABP5GHH0</accession>
<dbReference type="InterPro" id="IPR038063">
    <property type="entry name" value="Transpep_catalytic_dom"/>
</dbReference>
<evidence type="ECO:0000256" key="1">
    <source>
        <dbReference type="ARBA" id="ARBA00004752"/>
    </source>
</evidence>
<keyword evidence="4 7" id="KW-0573">Peptidoglycan synthesis</keyword>
<sequence>MRTGTPPRQPRQFRQPRLTLGAAAVVTLVGGSLTAAAGPAGPARAAVEPVATPIPLTSVPSDGSTNIRTEVPVSVTAQSGEKLAAVLLAGPDGAAVPGTLNPEGTEWTADSHLKTRTRYTLTATGVAVDGNQVSRTSSFTTFAPTADKQLKFAATAPQNGDLVGVGMPILVQFTHPVTDRAAVEKSLRVVTDPPQPGHWSWLSDARLDWRPESYWKAGTKVRVSLELDGVPAGDGKYGGGDTSFGFTVGRKQLSLVDLTKHRMTVYQDDKQVNSFPVTGGKPGADTWGGTMAVIDKASSVHMQSSTVGFGNEYDIPDVRYAIHLTYSGTYIHAAPWSVGSQGYANVSHGCVGLSMERAAWLFGNTLPGDLVQVVNSPKSVAPGNGYGDWQESWNQWLGGSAVKS</sequence>
<protein>
    <submittedName>
        <fullName evidence="10">Ig-like domain-containing protein</fullName>
    </submittedName>
</protein>
<keyword evidence="3 7" id="KW-0133">Cell shape</keyword>
<feature type="active site" description="Nucleophile" evidence="7">
    <location>
        <position position="350"/>
    </location>
</feature>
<dbReference type="PROSITE" id="PS52029">
    <property type="entry name" value="LD_TPASE"/>
    <property type="match status" value="1"/>
</dbReference>
<dbReference type="SUPFAM" id="SSF141523">
    <property type="entry name" value="L,D-transpeptidase catalytic domain-like"/>
    <property type="match status" value="1"/>
</dbReference>
<dbReference type="Pfam" id="PF03734">
    <property type="entry name" value="YkuD"/>
    <property type="match status" value="1"/>
</dbReference>
<keyword evidence="6 7" id="KW-0961">Cell wall biogenesis/degradation</keyword>
<keyword evidence="11" id="KW-1185">Reference proteome</keyword>
<evidence type="ECO:0000313" key="11">
    <source>
        <dbReference type="Proteomes" id="UP001500751"/>
    </source>
</evidence>
<reference evidence="11" key="1">
    <citation type="journal article" date="2019" name="Int. J. Syst. Evol. Microbiol.">
        <title>The Global Catalogue of Microorganisms (GCM) 10K type strain sequencing project: providing services to taxonomists for standard genome sequencing and annotation.</title>
        <authorList>
            <consortium name="The Broad Institute Genomics Platform"/>
            <consortium name="The Broad Institute Genome Sequencing Center for Infectious Disease"/>
            <person name="Wu L."/>
            <person name="Ma J."/>
        </authorList>
    </citation>
    <scope>NUCLEOTIDE SEQUENCE [LARGE SCALE GENOMIC DNA]</scope>
    <source>
        <strain evidence="11">JCM 16014</strain>
    </source>
</reference>
<keyword evidence="8" id="KW-0732">Signal</keyword>
<evidence type="ECO:0000256" key="8">
    <source>
        <dbReference type="SAM" id="SignalP"/>
    </source>
</evidence>
<feature type="signal peptide" evidence="8">
    <location>
        <begin position="1"/>
        <end position="37"/>
    </location>
</feature>
<evidence type="ECO:0000256" key="4">
    <source>
        <dbReference type="ARBA" id="ARBA00022984"/>
    </source>
</evidence>
<dbReference type="Gene3D" id="2.60.40.3710">
    <property type="match status" value="1"/>
</dbReference>
<evidence type="ECO:0000256" key="3">
    <source>
        <dbReference type="ARBA" id="ARBA00022960"/>
    </source>
</evidence>
<dbReference type="RefSeq" id="WP_344668723.1">
    <property type="nucleotide sequence ID" value="NZ_BAAAQN010000039.1"/>
</dbReference>
<keyword evidence="2" id="KW-0808">Transferase</keyword>
<evidence type="ECO:0000313" key="10">
    <source>
        <dbReference type="EMBL" id="GAA2045449.1"/>
    </source>
</evidence>
<dbReference type="EMBL" id="BAAAQN010000039">
    <property type="protein sequence ID" value="GAA2045449.1"/>
    <property type="molecule type" value="Genomic_DNA"/>
</dbReference>
<comment type="caution">
    <text evidence="10">The sequence shown here is derived from an EMBL/GenBank/DDBJ whole genome shotgun (WGS) entry which is preliminary data.</text>
</comment>
<dbReference type="InterPro" id="IPR050979">
    <property type="entry name" value="LD-transpeptidase"/>
</dbReference>
<evidence type="ECO:0000259" key="9">
    <source>
        <dbReference type="PROSITE" id="PS52029"/>
    </source>
</evidence>
<dbReference type="InterPro" id="IPR005490">
    <property type="entry name" value="LD_TPept_cat_dom"/>
</dbReference>
<comment type="pathway">
    <text evidence="1 7">Cell wall biogenesis; peptidoglycan biosynthesis.</text>
</comment>
<keyword evidence="5" id="KW-0012">Acyltransferase</keyword>
<name>A0ABP5GHH0_9ACTN</name>
<evidence type="ECO:0000256" key="7">
    <source>
        <dbReference type="PROSITE-ProRule" id="PRU01373"/>
    </source>
</evidence>
<organism evidence="10 11">
    <name type="scientific">Catenulispora yoronensis</name>
    <dbReference type="NCBI Taxonomy" id="450799"/>
    <lineage>
        <taxon>Bacteria</taxon>
        <taxon>Bacillati</taxon>
        <taxon>Actinomycetota</taxon>
        <taxon>Actinomycetes</taxon>
        <taxon>Catenulisporales</taxon>
        <taxon>Catenulisporaceae</taxon>
        <taxon>Catenulispora</taxon>
    </lineage>
</organism>
<dbReference type="CDD" id="cd13432">
    <property type="entry name" value="LDT_IgD_like_2"/>
    <property type="match status" value="1"/>
</dbReference>
<dbReference type="CDD" id="cd16913">
    <property type="entry name" value="YkuD_like"/>
    <property type="match status" value="1"/>
</dbReference>
<dbReference type="InterPro" id="IPR041280">
    <property type="entry name" value="Big_10"/>
</dbReference>
<dbReference type="Gene3D" id="2.60.40.3780">
    <property type="match status" value="1"/>
</dbReference>
<dbReference type="PANTHER" id="PTHR30582">
    <property type="entry name" value="L,D-TRANSPEPTIDASE"/>
    <property type="match status" value="1"/>
</dbReference>
<dbReference type="Gene3D" id="2.40.440.10">
    <property type="entry name" value="L,D-transpeptidase catalytic domain-like"/>
    <property type="match status" value="1"/>
</dbReference>
<gene>
    <name evidence="10" type="ORF">GCM10009839_56750</name>
</gene>
<dbReference type="Proteomes" id="UP001500751">
    <property type="component" value="Unassembled WGS sequence"/>
</dbReference>
<evidence type="ECO:0000256" key="2">
    <source>
        <dbReference type="ARBA" id="ARBA00022679"/>
    </source>
</evidence>
<evidence type="ECO:0000256" key="5">
    <source>
        <dbReference type="ARBA" id="ARBA00023315"/>
    </source>
</evidence>
<dbReference type="PANTHER" id="PTHR30582:SF2">
    <property type="entry name" value="L,D-TRANSPEPTIDASE YCIB-RELATED"/>
    <property type="match status" value="1"/>
</dbReference>
<proteinExistence type="predicted"/>